<evidence type="ECO:0000313" key="1">
    <source>
        <dbReference type="EMBL" id="CAH1390924.1"/>
    </source>
</evidence>
<organism evidence="1 2">
    <name type="scientific">Nezara viridula</name>
    <name type="common">Southern green stink bug</name>
    <name type="synonym">Cimex viridulus</name>
    <dbReference type="NCBI Taxonomy" id="85310"/>
    <lineage>
        <taxon>Eukaryota</taxon>
        <taxon>Metazoa</taxon>
        <taxon>Ecdysozoa</taxon>
        <taxon>Arthropoda</taxon>
        <taxon>Hexapoda</taxon>
        <taxon>Insecta</taxon>
        <taxon>Pterygota</taxon>
        <taxon>Neoptera</taxon>
        <taxon>Paraneoptera</taxon>
        <taxon>Hemiptera</taxon>
        <taxon>Heteroptera</taxon>
        <taxon>Panheteroptera</taxon>
        <taxon>Pentatomomorpha</taxon>
        <taxon>Pentatomoidea</taxon>
        <taxon>Pentatomidae</taxon>
        <taxon>Pentatominae</taxon>
        <taxon>Nezara</taxon>
    </lineage>
</organism>
<dbReference type="AlphaFoldDB" id="A0A9P0DZE6"/>
<protein>
    <submittedName>
        <fullName evidence="1">Uncharacterized protein</fullName>
    </submittedName>
</protein>
<accession>A0A9P0DZE6</accession>
<sequence length="52" mass="5863">MATWESIAGVAVNGEQHLLVINDVLEPAVELHAAYEAMKEEEKRREDEKIQA</sequence>
<dbReference type="EMBL" id="OV725077">
    <property type="protein sequence ID" value="CAH1390924.1"/>
    <property type="molecule type" value="Genomic_DNA"/>
</dbReference>
<keyword evidence="2" id="KW-1185">Reference proteome</keyword>
<reference evidence="1" key="1">
    <citation type="submission" date="2022-01" db="EMBL/GenBank/DDBJ databases">
        <authorList>
            <person name="King R."/>
        </authorList>
    </citation>
    <scope>NUCLEOTIDE SEQUENCE</scope>
</reference>
<name>A0A9P0DZE6_NEZVI</name>
<dbReference type="Proteomes" id="UP001152798">
    <property type="component" value="Chromosome 1"/>
</dbReference>
<gene>
    <name evidence="1" type="ORF">NEZAVI_LOCUS2032</name>
</gene>
<proteinExistence type="predicted"/>
<evidence type="ECO:0000313" key="2">
    <source>
        <dbReference type="Proteomes" id="UP001152798"/>
    </source>
</evidence>